<dbReference type="CDD" id="cd00564">
    <property type="entry name" value="TMP_TenI"/>
    <property type="match status" value="1"/>
</dbReference>
<dbReference type="SUPFAM" id="SSF51391">
    <property type="entry name" value="Thiamin phosphate synthase"/>
    <property type="match status" value="1"/>
</dbReference>
<dbReference type="AlphaFoldDB" id="A0A931DYG0"/>
<dbReference type="EC" id="2.5.1.3" evidence="10"/>
<evidence type="ECO:0000313" key="15">
    <source>
        <dbReference type="Proteomes" id="UP000658613"/>
    </source>
</evidence>
<comment type="catalytic activity">
    <reaction evidence="8 10 11">
        <text>2-(2-carboxy-4-methylthiazol-5-yl)ethyl phosphate + 4-amino-2-methyl-5-(diphosphooxymethyl)pyrimidine + 2 H(+) = thiamine phosphate + CO2 + diphosphate</text>
        <dbReference type="Rhea" id="RHEA:47848"/>
        <dbReference type="ChEBI" id="CHEBI:15378"/>
        <dbReference type="ChEBI" id="CHEBI:16526"/>
        <dbReference type="ChEBI" id="CHEBI:33019"/>
        <dbReference type="ChEBI" id="CHEBI:37575"/>
        <dbReference type="ChEBI" id="CHEBI:57841"/>
        <dbReference type="ChEBI" id="CHEBI:62890"/>
        <dbReference type="EC" id="2.5.1.3"/>
    </reaction>
</comment>
<keyword evidence="6 10" id="KW-0784">Thiamine biosynthesis</keyword>
<comment type="pathway">
    <text evidence="2 10 12">Cofactor biosynthesis; thiamine diphosphate biosynthesis; thiamine phosphate from 4-amino-2-methyl-5-diphosphomethylpyrimidine and 4-methyl-5-(2-phosphoethyl)-thiazole: step 1/1.</text>
</comment>
<dbReference type="InterPro" id="IPR013785">
    <property type="entry name" value="Aldolase_TIM"/>
</dbReference>
<keyword evidence="15" id="KW-1185">Reference proteome</keyword>
<feature type="binding site" evidence="10">
    <location>
        <position position="69"/>
    </location>
    <ligand>
        <name>Mg(2+)</name>
        <dbReference type="ChEBI" id="CHEBI:18420"/>
    </ligand>
</feature>
<comment type="function">
    <text evidence="1 10">Condenses 4-methyl-5-(beta-hydroxyethyl)thiazole monophosphate (THZ-P) and 2-methyl-4-amino-5-hydroxymethyl pyrimidine pyrophosphate (HMP-PP) to form thiamine monophosphate (TMP).</text>
</comment>
<feature type="binding site" evidence="10">
    <location>
        <position position="172"/>
    </location>
    <ligand>
        <name>2-[(2R,5Z)-2-carboxy-4-methylthiazol-5(2H)-ylidene]ethyl phosphate</name>
        <dbReference type="ChEBI" id="CHEBI:62899"/>
    </ligand>
</feature>
<keyword evidence="3 10" id="KW-0808">Transferase</keyword>
<name>A0A931DYG0_9CORY</name>
<proteinExistence type="inferred from homology"/>
<comment type="catalytic activity">
    <reaction evidence="7 10 11">
        <text>4-methyl-5-(2-phosphooxyethyl)-thiazole + 4-amino-2-methyl-5-(diphosphooxymethyl)pyrimidine + H(+) = thiamine phosphate + diphosphate</text>
        <dbReference type="Rhea" id="RHEA:22328"/>
        <dbReference type="ChEBI" id="CHEBI:15378"/>
        <dbReference type="ChEBI" id="CHEBI:33019"/>
        <dbReference type="ChEBI" id="CHEBI:37575"/>
        <dbReference type="ChEBI" id="CHEBI:57841"/>
        <dbReference type="ChEBI" id="CHEBI:58296"/>
        <dbReference type="EC" id="2.5.1.3"/>
    </reaction>
</comment>
<dbReference type="InterPro" id="IPR034291">
    <property type="entry name" value="TMP_synthase"/>
</dbReference>
<feature type="domain" description="Thiamine phosphate synthase/TenI" evidence="13">
    <location>
        <begin position="7"/>
        <end position="195"/>
    </location>
</feature>
<evidence type="ECO:0000256" key="7">
    <source>
        <dbReference type="ARBA" id="ARBA00047334"/>
    </source>
</evidence>
<reference evidence="14" key="1">
    <citation type="submission" date="2020-11" db="EMBL/GenBank/DDBJ databases">
        <title>Sequencing the genomes of 1000 actinobacteria strains.</title>
        <authorList>
            <person name="Klenk H.-P."/>
        </authorList>
    </citation>
    <scope>NUCLEOTIDE SEQUENCE</scope>
    <source>
        <strain evidence="14">DSM 45632</strain>
    </source>
</reference>
<feature type="binding site" evidence="10">
    <location>
        <begin position="37"/>
        <end position="41"/>
    </location>
    <ligand>
        <name>4-amino-2-methyl-5-(diphosphooxymethyl)pyrimidine</name>
        <dbReference type="ChEBI" id="CHEBI:57841"/>
    </ligand>
</feature>
<evidence type="ECO:0000259" key="13">
    <source>
        <dbReference type="Pfam" id="PF02581"/>
    </source>
</evidence>
<evidence type="ECO:0000256" key="4">
    <source>
        <dbReference type="ARBA" id="ARBA00022723"/>
    </source>
</evidence>
<comment type="catalytic activity">
    <reaction evidence="9 10 11">
        <text>2-[(2R,5Z)-2-carboxy-4-methylthiazol-5(2H)-ylidene]ethyl phosphate + 4-amino-2-methyl-5-(diphosphooxymethyl)pyrimidine + 2 H(+) = thiamine phosphate + CO2 + diphosphate</text>
        <dbReference type="Rhea" id="RHEA:47844"/>
        <dbReference type="ChEBI" id="CHEBI:15378"/>
        <dbReference type="ChEBI" id="CHEBI:16526"/>
        <dbReference type="ChEBI" id="CHEBI:33019"/>
        <dbReference type="ChEBI" id="CHEBI:37575"/>
        <dbReference type="ChEBI" id="CHEBI:57841"/>
        <dbReference type="ChEBI" id="CHEBI:62899"/>
        <dbReference type="EC" id="2.5.1.3"/>
    </reaction>
</comment>
<evidence type="ECO:0000256" key="10">
    <source>
        <dbReference type="HAMAP-Rule" id="MF_00097"/>
    </source>
</evidence>
<feature type="binding site" evidence="10">
    <location>
        <position position="93"/>
    </location>
    <ligand>
        <name>Mg(2+)</name>
        <dbReference type="ChEBI" id="CHEBI:18420"/>
    </ligand>
</feature>
<feature type="binding site" evidence="10">
    <location>
        <begin position="141"/>
        <end position="143"/>
    </location>
    <ligand>
        <name>2-[(2R,5Z)-2-carboxy-4-methylthiazol-5(2H)-ylidene]ethyl phosphate</name>
        <dbReference type="ChEBI" id="CHEBI:62899"/>
    </ligand>
</feature>
<evidence type="ECO:0000256" key="5">
    <source>
        <dbReference type="ARBA" id="ARBA00022842"/>
    </source>
</evidence>
<accession>A0A931DYG0</accession>
<dbReference type="InterPro" id="IPR036206">
    <property type="entry name" value="ThiamineP_synth_sf"/>
</dbReference>
<evidence type="ECO:0000256" key="8">
    <source>
        <dbReference type="ARBA" id="ARBA00047851"/>
    </source>
</evidence>
<feature type="binding site" evidence="10">
    <location>
        <position position="144"/>
    </location>
    <ligand>
        <name>4-amino-2-methyl-5-(diphosphooxymethyl)pyrimidine</name>
        <dbReference type="ChEBI" id="CHEBI:57841"/>
    </ligand>
</feature>
<keyword evidence="5 10" id="KW-0460">Magnesium</keyword>
<dbReference type="Gene3D" id="3.20.20.70">
    <property type="entry name" value="Aldolase class I"/>
    <property type="match status" value="1"/>
</dbReference>
<evidence type="ECO:0000256" key="6">
    <source>
        <dbReference type="ARBA" id="ARBA00022977"/>
    </source>
</evidence>
<dbReference type="HAMAP" id="MF_00097">
    <property type="entry name" value="TMP_synthase"/>
    <property type="match status" value="1"/>
</dbReference>
<dbReference type="GO" id="GO:0004789">
    <property type="term" value="F:thiamine-phosphate diphosphorylase activity"/>
    <property type="evidence" value="ECO:0007669"/>
    <property type="project" value="UniProtKB-UniRule"/>
</dbReference>
<evidence type="ECO:0000313" key="14">
    <source>
        <dbReference type="EMBL" id="MBG6122672.1"/>
    </source>
</evidence>
<dbReference type="GO" id="GO:0009228">
    <property type="term" value="P:thiamine biosynthetic process"/>
    <property type="evidence" value="ECO:0007669"/>
    <property type="project" value="UniProtKB-KW"/>
</dbReference>
<feature type="binding site" evidence="10">
    <location>
        <position position="112"/>
    </location>
    <ligand>
        <name>4-amino-2-methyl-5-(diphosphooxymethyl)pyrimidine</name>
        <dbReference type="ChEBI" id="CHEBI:57841"/>
    </ligand>
</feature>
<dbReference type="PANTHER" id="PTHR20857">
    <property type="entry name" value="THIAMINE-PHOSPHATE PYROPHOSPHORYLASE"/>
    <property type="match status" value="1"/>
</dbReference>
<evidence type="ECO:0000256" key="9">
    <source>
        <dbReference type="ARBA" id="ARBA00047883"/>
    </source>
</evidence>
<dbReference type="EMBL" id="JADOUE010000001">
    <property type="protein sequence ID" value="MBG6122672.1"/>
    <property type="molecule type" value="Genomic_DNA"/>
</dbReference>
<comment type="cofactor">
    <cofactor evidence="10">
        <name>Mg(2+)</name>
        <dbReference type="ChEBI" id="CHEBI:18420"/>
    </cofactor>
    <text evidence="10">Binds 1 Mg(2+) ion per subunit.</text>
</comment>
<evidence type="ECO:0000256" key="11">
    <source>
        <dbReference type="RuleBase" id="RU003826"/>
    </source>
</evidence>
<feature type="binding site" evidence="10">
    <location>
        <begin position="192"/>
        <end position="193"/>
    </location>
    <ligand>
        <name>2-[(2R,5Z)-2-carboxy-4-methylthiazol-5(2H)-ylidene]ethyl phosphate</name>
        <dbReference type="ChEBI" id="CHEBI:62899"/>
    </ligand>
</feature>
<dbReference type="Pfam" id="PF02581">
    <property type="entry name" value="TMP-TENI"/>
    <property type="match status" value="1"/>
</dbReference>
<keyword evidence="4 10" id="KW-0479">Metal-binding</keyword>
<dbReference type="InterPro" id="IPR022998">
    <property type="entry name" value="ThiamineP_synth_TenI"/>
</dbReference>
<evidence type="ECO:0000256" key="12">
    <source>
        <dbReference type="RuleBase" id="RU004253"/>
    </source>
</evidence>
<evidence type="ECO:0000256" key="3">
    <source>
        <dbReference type="ARBA" id="ARBA00022679"/>
    </source>
</evidence>
<dbReference type="GO" id="GO:0005737">
    <property type="term" value="C:cytoplasm"/>
    <property type="evidence" value="ECO:0007669"/>
    <property type="project" value="TreeGrafter"/>
</dbReference>
<dbReference type="PANTHER" id="PTHR20857:SF15">
    <property type="entry name" value="THIAMINE-PHOSPHATE SYNTHASE"/>
    <property type="match status" value="1"/>
</dbReference>
<feature type="binding site" evidence="10">
    <location>
        <position position="68"/>
    </location>
    <ligand>
        <name>4-amino-2-methyl-5-(diphosphooxymethyl)pyrimidine</name>
        <dbReference type="ChEBI" id="CHEBI:57841"/>
    </ligand>
</feature>
<dbReference type="Proteomes" id="UP000658613">
    <property type="component" value="Unassembled WGS sequence"/>
</dbReference>
<dbReference type="NCBIfam" id="TIGR00693">
    <property type="entry name" value="thiE"/>
    <property type="match status" value="1"/>
</dbReference>
<gene>
    <name evidence="10" type="primary">thiE</name>
    <name evidence="14" type="ORF">IW254_001641</name>
</gene>
<evidence type="ECO:0000256" key="1">
    <source>
        <dbReference type="ARBA" id="ARBA00003814"/>
    </source>
</evidence>
<sequence length="215" mass="22154">MNIPEGIYLVTDKALCGERGVVETVRLAVDGGVTTVQLRDKDAGRDDLVRQLEELAGVIDGRATLVVNDALDAAVEARRRGIPIDGVHVGQSDEDATVARAHLGPDAVVGLSASNREEFAEISTWPAGTVDYVGVGVIRPTATKKNHPPALGIEGFGELTRIAPVPTVAIGGVGAGDIVGLRQAGAHAVAVVSAICAAEDPRGVAEQMSALWISA</sequence>
<dbReference type="GO" id="GO:0000287">
    <property type="term" value="F:magnesium ion binding"/>
    <property type="evidence" value="ECO:0007669"/>
    <property type="project" value="UniProtKB-UniRule"/>
</dbReference>
<protein>
    <recommendedName>
        <fullName evidence="10">Thiamine-phosphate synthase</fullName>
        <shortName evidence="10">TP synthase</shortName>
        <shortName evidence="10">TPS</shortName>
        <ecNumber evidence="10">2.5.1.3</ecNumber>
    </recommendedName>
    <alternativeName>
        <fullName evidence="10">Thiamine-phosphate pyrophosphorylase</fullName>
        <shortName evidence="10">TMP pyrophosphorylase</shortName>
        <shortName evidence="10">TMP-PPase</shortName>
    </alternativeName>
</protein>
<dbReference type="GO" id="GO:0009229">
    <property type="term" value="P:thiamine diphosphate biosynthetic process"/>
    <property type="evidence" value="ECO:0007669"/>
    <property type="project" value="UniProtKB-UniRule"/>
</dbReference>
<organism evidence="14 15">
    <name type="scientific">Corynebacterium aquatimens</name>
    <dbReference type="NCBI Taxonomy" id="1190508"/>
    <lineage>
        <taxon>Bacteria</taxon>
        <taxon>Bacillati</taxon>
        <taxon>Actinomycetota</taxon>
        <taxon>Actinomycetes</taxon>
        <taxon>Mycobacteriales</taxon>
        <taxon>Corynebacteriaceae</taxon>
        <taxon>Corynebacterium</taxon>
    </lineage>
</organism>
<comment type="similarity">
    <text evidence="10 11">Belongs to the thiamine-phosphate synthase family.</text>
</comment>
<dbReference type="RefSeq" id="WP_196825025.1">
    <property type="nucleotide sequence ID" value="NZ_CP046980.1"/>
</dbReference>
<evidence type="ECO:0000256" key="2">
    <source>
        <dbReference type="ARBA" id="ARBA00005165"/>
    </source>
</evidence>
<comment type="caution">
    <text evidence="14">The sequence shown here is derived from an EMBL/GenBank/DDBJ whole genome shotgun (WGS) entry which is preliminary data.</text>
</comment>